<feature type="region of interest" description="Disordered" evidence="1">
    <location>
        <begin position="397"/>
        <end position="444"/>
    </location>
</feature>
<feature type="region of interest" description="Disordered" evidence="1">
    <location>
        <begin position="480"/>
        <end position="500"/>
    </location>
</feature>
<feature type="region of interest" description="Disordered" evidence="1">
    <location>
        <begin position="244"/>
        <end position="278"/>
    </location>
</feature>
<dbReference type="Proteomes" id="UP000246702">
    <property type="component" value="Unassembled WGS sequence"/>
</dbReference>
<feature type="compositionally biased region" description="Basic residues" evidence="1">
    <location>
        <begin position="480"/>
        <end position="489"/>
    </location>
</feature>
<organism evidence="2 3">
    <name type="scientific">Aspergillus sclerotioniger CBS 115572</name>
    <dbReference type="NCBI Taxonomy" id="1450535"/>
    <lineage>
        <taxon>Eukaryota</taxon>
        <taxon>Fungi</taxon>
        <taxon>Dikarya</taxon>
        <taxon>Ascomycota</taxon>
        <taxon>Pezizomycotina</taxon>
        <taxon>Eurotiomycetes</taxon>
        <taxon>Eurotiomycetidae</taxon>
        <taxon>Eurotiales</taxon>
        <taxon>Aspergillaceae</taxon>
        <taxon>Aspergillus</taxon>
        <taxon>Aspergillus subgen. Circumdati</taxon>
    </lineage>
</organism>
<feature type="compositionally biased region" description="Polar residues" evidence="1">
    <location>
        <begin position="115"/>
        <end position="125"/>
    </location>
</feature>
<keyword evidence="3" id="KW-1185">Reference proteome</keyword>
<feature type="compositionally biased region" description="Basic and acidic residues" evidence="1">
    <location>
        <begin position="490"/>
        <end position="499"/>
    </location>
</feature>
<comment type="caution">
    <text evidence="2">The sequence shown here is derived from an EMBL/GenBank/DDBJ whole genome shotgun (WGS) entry which is preliminary data.</text>
</comment>
<dbReference type="EMBL" id="MSFK01000007">
    <property type="protein sequence ID" value="PWY93241.1"/>
    <property type="molecule type" value="Genomic_DNA"/>
</dbReference>
<sequence>MSVLVGLGRFLGIDGINSALEVLFQVCDSVPVTWFLGIYRSVEAHVHDAFALKGWEYQPSLGKRTASRLFFRPPILTLPCPLPTLPASCATVDSEGKRLEEDAADNHDPGLTSDGARTTELTGSETPDDEFRSEANSCDGDSFATDTDILRPGEQAGPEEADGSLKGEDLLYTEVESQADTEDGGVLLPVRLLAFAEDKDDNSEHYDCNDYSGRIHETGELDSSPTPCSLGENKCPVQNNIRDETPIGNKEGPVSANCSSELDLPGRENPPTFRIPSPRTTRFASVTTETNTMDSEATKNALKLERLAGGWWDEILAMVTAASDEVEAFEKAAMAATQGMQAILEEATRVTQDLEQVKAAWIHASQNAPDVDSVTAALWNETLAAFEAGSGEAKAALKETASAGNNAVDVHHQSNDTVKPRPKKRRPKTSPKPRTEPEERNPDCIDPEKDFYDVCWDMIKEMGLTGVYVKEKMLREHLHIKHPRNRQEKKKSDEGEKESQYNVCCECHKPIK</sequence>
<feature type="compositionally biased region" description="Basic and acidic residues" evidence="1">
    <location>
        <begin position="433"/>
        <end position="444"/>
    </location>
</feature>
<accession>A0A317X4W4</accession>
<protein>
    <submittedName>
        <fullName evidence="2">Uncharacterized protein</fullName>
    </submittedName>
</protein>
<feature type="compositionally biased region" description="Basic residues" evidence="1">
    <location>
        <begin position="420"/>
        <end position="431"/>
    </location>
</feature>
<feature type="region of interest" description="Disordered" evidence="1">
    <location>
        <begin position="101"/>
        <end position="165"/>
    </location>
</feature>
<dbReference type="RefSeq" id="XP_025470002.1">
    <property type="nucleotide sequence ID" value="XM_025615562.1"/>
</dbReference>
<evidence type="ECO:0000313" key="3">
    <source>
        <dbReference type="Proteomes" id="UP000246702"/>
    </source>
</evidence>
<dbReference type="OrthoDB" id="4491511at2759"/>
<proteinExistence type="predicted"/>
<gene>
    <name evidence="2" type="ORF">BO94DRAFT_583473</name>
</gene>
<dbReference type="AlphaFoldDB" id="A0A317X4W4"/>
<evidence type="ECO:0000313" key="2">
    <source>
        <dbReference type="EMBL" id="PWY93241.1"/>
    </source>
</evidence>
<dbReference type="GeneID" id="37117705"/>
<reference evidence="2 3" key="1">
    <citation type="submission" date="2016-12" db="EMBL/GenBank/DDBJ databases">
        <title>The genomes of Aspergillus section Nigri reveals drivers in fungal speciation.</title>
        <authorList>
            <consortium name="DOE Joint Genome Institute"/>
            <person name="Vesth T.C."/>
            <person name="Nybo J."/>
            <person name="Theobald S."/>
            <person name="Brandl J."/>
            <person name="Frisvad J.C."/>
            <person name="Nielsen K.F."/>
            <person name="Lyhne E.K."/>
            <person name="Kogle M.E."/>
            <person name="Kuo A."/>
            <person name="Riley R."/>
            <person name="Clum A."/>
            <person name="Nolan M."/>
            <person name="Lipzen A."/>
            <person name="Salamov A."/>
            <person name="Henrissat B."/>
            <person name="Wiebenga A."/>
            <person name="De Vries R.P."/>
            <person name="Grigoriev I.V."/>
            <person name="Mortensen U.H."/>
            <person name="Andersen M.R."/>
            <person name="Baker S.E."/>
        </authorList>
    </citation>
    <scope>NUCLEOTIDE SEQUENCE [LARGE SCALE GENOMIC DNA]</scope>
    <source>
        <strain evidence="2 3">CBS 115572</strain>
    </source>
</reference>
<name>A0A317X4W4_9EURO</name>
<evidence type="ECO:0000256" key="1">
    <source>
        <dbReference type="SAM" id="MobiDB-lite"/>
    </source>
</evidence>